<dbReference type="PANTHER" id="PTHR47974:SF19">
    <property type="entry name" value="RECEPTOR-LIKE SERINE_THREONINE-PROTEIN KINASE"/>
    <property type="match status" value="1"/>
</dbReference>
<dbReference type="SUPFAM" id="SSF51110">
    <property type="entry name" value="alpha-D-mannose-specific plant lectins"/>
    <property type="match status" value="1"/>
</dbReference>
<keyword evidence="3" id="KW-0245">EGF-like domain</keyword>
<dbReference type="EnsemblPlants" id="Ma02_t04890.1">
    <property type="protein sequence ID" value="Ma02_p04890.1"/>
    <property type="gene ID" value="Ma02_g04890"/>
</dbReference>
<evidence type="ECO:0000256" key="15">
    <source>
        <dbReference type="PROSITE-ProRule" id="PRU10141"/>
    </source>
</evidence>
<evidence type="ECO:0000256" key="13">
    <source>
        <dbReference type="ARBA" id="ARBA00023180"/>
    </source>
</evidence>
<dbReference type="OrthoDB" id="643280at2759"/>
<dbReference type="Gramene" id="Ma02_t04890.1">
    <property type="protein sequence ID" value="Ma02_p04890.1"/>
    <property type="gene ID" value="Ma02_g04890"/>
</dbReference>
<evidence type="ECO:0000256" key="10">
    <source>
        <dbReference type="ARBA" id="ARBA00022989"/>
    </source>
</evidence>
<sequence>MALLRAACLSPLPLSLLFLLLPFFALHHAPLSSAADTISANNSLSGSQTITSASGTFVLGFFKPGNSSGNYYVGIWYSISNVTRVWVANRENPVADPSKSELRISDDGNLVLLDQSEAIIWTTNTSVSSNSTVAVILDSGNLQLRDASNESHVFWQSFDHPTDTWLPGGKIGLNKVTNQTQRLTAWKNSADPAPGIFSLEIDPNGTGQYFTLWNMTTSYWTSGIWKDNIFSNVPEMTSNNIYYVFQYVSDEKENYFTYTVNDDKIITRVVMDVSGQVRQSTWVATQQSWQQSFIKPSQQCQVYASCGAFGRCNEIITPFCNCVKGFSPKSESDWNLNDRSGGCVRDTPLQCQGSLLNSEKDKFLEMTNVRLPVNSHSLSGVGSEETCEVGCLSNCSCTAYSYNSSGCSVWYGDLMHLQEQYSESDAGILYLRLAASELPSSSSSKGTITWIAVGVTVAVLACVAMVWFITWRRRSRRMTRVSTAVGGALVPFTYGELQHATKNFSHKLGEGGFGSVFKGWLPDSTVIAVKKLEGLRQGEKQFRTEVSTIGTIQHVNLVRLLGFCSEGDKKLLVYEFMPKGSLDTLLFEPTPTALDWKTRYQIAVGTARGLAYLHEQCRDCIIHCDIKPENILLDESFVPKVSDFGLAKLVGRDFSRVLTTMRGTRGYLAPEWIAGVAITAKADVYSYGMMLLEIISGRRNLTGPEEGRHGFFPALVAGKLVDGEVESLLDYGLGGEAESEEVERACRLACWCIQNDEISRPTMGQVVQVLEGLLEVNVPPIPRSLQLLADETPDHNINFYFDSQTRSTTSNSSQVKSTTSNSSGA</sequence>
<evidence type="ECO:0000259" key="20">
    <source>
        <dbReference type="PROSITE" id="PS50927"/>
    </source>
</evidence>
<evidence type="ECO:0000256" key="7">
    <source>
        <dbReference type="ARBA" id="ARBA00022741"/>
    </source>
</evidence>
<keyword evidence="9 14" id="KW-0067">ATP-binding</keyword>
<reference evidence="22" key="1">
    <citation type="submission" date="2021-03" db="EMBL/GenBank/DDBJ databases">
        <authorList>
            <consortium name="Genoscope - CEA"/>
            <person name="William W."/>
        </authorList>
    </citation>
    <scope>NUCLEOTIDE SEQUENCE</scope>
    <source>
        <strain evidence="22">Doubled-haploid Pahang</strain>
    </source>
</reference>
<dbReference type="InterPro" id="IPR011009">
    <property type="entry name" value="Kinase-like_dom_sf"/>
</dbReference>
<dbReference type="OMA" id="WNATRVY"/>
<evidence type="ECO:0000313" key="24">
    <source>
        <dbReference type="Proteomes" id="UP000012960"/>
    </source>
</evidence>
<dbReference type="Gene3D" id="2.90.10.10">
    <property type="entry name" value="Bulb-type lectin domain"/>
    <property type="match status" value="1"/>
</dbReference>
<keyword evidence="6 18" id="KW-0732">Signal</keyword>
<evidence type="ECO:0000313" key="22">
    <source>
        <dbReference type="EMBL" id="CAG1861121.1"/>
    </source>
</evidence>
<dbReference type="AlphaFoldDB" id="A0A804HZC7"/>
<comment type="similarity">
    <text evidence="14">Belongs to the protein kinase superfamily. Ser/Thr protein kinase family.</text>
</comment>
<evidence type="ECO:0000256" key="6">
    <source>
        <dbReference type="ARBA" id="ARBA00022729"/>
    </source>
</evidence>
<comment type="subcellular location">
    <subcellularLocation>
        <location evidence="1">Membrane</location>
        <topology evidence="1">Single-pass membrane protein</topology>
    </subcellularLocation>
</comment>
<dbReference type="Pfam" id="PF08276">
    <property type="entry name" value="PAN_2"/>
    <property type="match status" value="1"/>
</dbReference>
<feature type="transmembrane region" description="Helical" evidence="17">
    <location>
        <begin position="448"/>
        <end position="470"/>
    </location>
</feature>
<organism evidence="23 24">
    <name type="scientific">Musa acuminata subsp. malaccensis</name>
    <name type="common">Wild banana</name>
    <name type="synonym">Musa malaccensis</name>
    <dbReference type="NCBI Taxonomy" id="214687"/>
    <lineage>
        <taxon>Eukaryota</taxon>
        <taxon>Viridiplantae</taxon>
        <taxon>Streptophyta</taxon>
        <taxon>Embryophyta</taxon>
        <taxon>Tracheophyta</taxon>
        <taxon>Spermatophyta</taxon>
        <taxon>Magnoliopsida</taxon>
        <taxon>Liliopsida</taxon>
        <taxon>Zingiberales</taxon>
        <taxon>Musaceae</taxon>
        <taxon>Musa</taxon>
    </lineage>
</organism>
<dbReference type="InterPro" id="IPR001480">
    <property type="entry name" value="Bulb-type_lectin_dom"/>
</dbReference>
<feature type="domain" description="Bulb-type lectin" evidence="20">
    <location>
        <begin position="35"/>
        <end position="157"/>
    </location>
</feature>
<evidence type="ECO:0000259" key="19">
    <source>
        <dbReference type="PROSITE" id="PS50011"/>
    </source>
</evidence>
<dbReference type="GO" id="GO:0048544">
    <property type="term" value="P:recognition of pollen"/>
    <property type="evidence" value="ECO:0007669"/>
    <property type="project" value="InterPro"/>
</dbReference>
<evidence type="ECO:0000256" key="17">
    <source>
        <dbReference type="SAM" id="Phobius"/>
    </source>
</evidence>
<feature type="domain" description="Apple" evidence="21">
    <location>
        <begin position="351"/>
        <end position="434"/>
    </location>
</feature>
<dbReference type="SMART" id="SM00220">
    <property type="entry name" value="S_TKc"/>
    <property type="match status" value="1"/>
</dbReference>
<dbReference type="Gene3D" id="1.10.510.10">
    <property type="entry name" value="Transferase(Phosphotransferase) domain 1"/>
    <property type="match status" value="1"/>
</dbReference>
<keyword evidence="12" id="KW-1015">Disulfide bond</keyword>
<dbReference type="GO" id="GO:0004674">
    <property type="term" value="F:protein serine/threonine kinase activity"/>
    <property type="evidence" value="ECO:0007669"/>
    <property type="project" value="UniProtKB-KW"/>
</dbReference>
<dbReference type="Pfam" id="PF00069">
    <property type="entry name" value="Pkinase"/>
    <property type="match status" value="1"/>
</dbReference>
<keyword evidence="11 17" id="KW-0472">Membrane</keyword>
<dbReference type="PROSITE" id="PS50948">
    <property type="entry name" value="PAN"/>
    <property type="match status" value="1"/>
</dbReference>
<dbReference type="Pfam" id="PF00954">
    <property type="entry name" value="S_locus_glycop"/>
    <property type="match status" value="1"/>
</dbReference>
<comment type="catalytic activity">
    <reaction evidence="14">
        <text>L-seryl-[protein] + ATP = O-phospho-L-seryl-[protein] + ADP + H(+)</text>
        <dbReference type="Rhea" id="RHEA:17989"/>
        <dbReference type="Rhea" id="RHEA-COMP:9863"/>
        <dbReference type="Rhea" id="RHEA-COMP:11604"/>
        <dbReference type="ChEBI" id="CHEBI:15378"/>
        <dbReference type="ChEBI" id="CHEBI:29999"/>
        <dbReference type="ChEBI" id="CHEBI:30616"/>
        <dbReference type="ChEBI" id="CHEBI:83421"/>
        <dbReference type="ChEBI" id="CHEBI:456216"/>
        <dbReference type="EC" id="2.7.11.1"/>
    </reaction>
</comment>
<keyword evidence="13" id="KW-0325">Glycoprotein</keyword>
<dbReference type="GO" id="GO:0016020">
    <property type="term" value="C:membrane"/>
    <property type="evidence" value="ECO:0007669"/>
    <property type="project" value="UniProtKB-SubCell"/>
</dbReference>
<dbReference type="InParanoid" id="A0A804HZC7"/>
<dbReference type="GO" id="GO:0005524">
    <property type="term" value="F:ATP binding"/>
    <property type="evidence" value="ECO:0007669"/>
    <property type="project" value="UniProtKB-UniRule"/>
</dbReference>
<dbReference type="EC" id="2.7.11.1" evidence="14"/>
<dbReference type="FunFam" id="1.10.510.10:FF:000227">
    <property type="entry name" value="Serine/threonine-protein kinase"/>
    <property type="match status" value="1"/>
</dbReference>
<dbReference type="EMBL" id="HG996467">
    <property type="protein sequence ID" value="CAG1861121.1"/>
    <property type="molecule type" value="Genomic_DNA"/>
</dbReference>
<evidence type="ECO:0000256" key="1">
    <source>
        <dbReference type="ARBA" id="ARBA00004167"/>
    </source>
</evidence>
<gene>
    <name evidence="22" type="ORF">GSMUA_60150.1</name>
</gene>
<dbReference type="PROSITE" id="PS00108">
    <property type="entry name" value="PROTEIN_KINASE_ST"/>
    <property type="match status" value="1"/>
</dbReference>
<keyword evidence="24" id="KW-1185">Reference proteome</keyword>
<evidence type="ECO:0000256" key="5">
    <source>
        <dbReference type="ARBA" id="ARBA00022692"/>
    </source>
</evidence>
<dbReference type="Proteomes" id="UP000012960">
    <property type="component" value="Unplaced"/>
</dbReference>
<keyword evidence="7 14" id="KW-0547">Nucleotide-binding</keyword>
<dbReference type="InterPro" id="IPR024171">
    <property type="entry name" value="SRK-like_kinase"/>
</dbReference>
<evidence type="ECO:0000256" key="14">
    <source>
        <dbReference type="PIRNR" id="PIRNR000641"/>
    </source>
</evidence>
<dbReference type="CDD" id="cd14066">
    <property type="entry name" value="STKc_IRAK"/>
    <property type="match status" value="1"/>
</dbReference>
<dbReference type="PROSITE" id="PS50011">
    <property type="entry name" value="PROTEIN_KINASE_DOM"/>
    <property type="match status" value="1"/>
</dbReference>
<dbReference type="Pfam" id="PF01453">
    <property type="entry name" value="B_lectin"/>
    <property type="match status" value="1"/>
</dbReference>
<evidence type="ECO:0000259" key="21">
    <source>
        <dbReference type="PROSITE" id="PS50948"/>
    </source>
</evidence>
<dbReference type="PANTHER" id="PTHR47974">
    <property type="entry name" value="OS07G0415500 PROTEIN"/>
    <property type="match status" value="1"/>
</dbReference>
<proteinExistence type="inferred from homology"/>
<evidence type="ECO:0000313" key="23">
    <source>
        <dbReference type="EnsemblPlants" id="Ma02_p04890.1"/>
    </source>
</evidence>
<dbReference type="PIRSF" id="PIRSF000641">
    <property type="entry name" value="SRK"/>
    <property type="match status" value="1"/>
</dbReference>
<dbReference type="SUPFAM" id="SSF56112">
    <property type="entry name" value="Protein kinase-like (PK-like)"/>
    <property type="match status" value="1"/>
</dbReference>
<dbReference type="CDD" id="cd01098">
    <property type="entry name" value="PAN_AP_plant"/>
    <property type="match status" value="1"/>
</dbReference>
<evidence type="ECO:0000256" key="9">
    <source>
        <dbReference type="ARBA" id="ARBA00022840"/>
    </source>
</evidence>
<keyword evidence="10 17" id="KW-1133">Transmembrane helix</keyword>
<dbReference type="FunCoup" id="A0A804HZC7">
    <property type="interactions" value="1052"/>
</dbReference>
<dbReference type="InterPro" id="IPR000858">
    <property type="entry name" value="S_locus_glycoprot_dom"/>
</dbReference>
<dbReference type="InterPro" id="IPR036426">
    <property type="entry name" value="Bulb-type_lectin_dom_sf"/>
</dbReference>
<dbReference type="GO" id="GO:0004672">
    <property type="term" value="F:protein kinase activity"/>
    <property type="evidence" value="ECO:0000318"/>
    <property type="project" value="GO_Central"/>
</dbReference>
<dbReference type="InterPro" id="IPR000719">
    <property type="entry name" value="Prot_kinase_dom"/>
</dbReference>
<dbReference type="FunFam" id="3.30.200.20:FF:000250">
    <property type="entry name" value="Serine/threonine-protein kinase"/>
    <property type="match status" value="1"/>
</dbReference>
<feature type="compositionally biased region" description="Low complexity" evidence="16">
    <location>
        <begin position="803"/>
        <end position="825"/>
    </location>
</feature>
<name>A0A804HZC7_MUSAM</name>
<protein>
    <recommendedName>
        <fullName evidence="14">Receptor-like serine/threonine-protein kinase</fullName>
        <ecNumber evidence="14">2.7.11.1</ecNumber>
    </recommendedName>
</protein>
<dbReference type="PROSITE" id="PS50927">
    <property type="entry name" value="BULB_LECTIN"/>
    <property type="match status" value="1"/>
</dbReference>
<keyword evidence="8 14" id="KW-0418">Kinase</keyword>
<feature type="domain" description="Protein kinase" evidence="19">
    <location>
        <begin position="502"/>
        <end position="774"/>
    </location>
</feature>
<evidence type="ECO:0000256" key="12">
    <source>
        <dbReference type="ARBA" id="ARBA00023157"/>
    </source>
</evidence>
<evidence type="ECO:0000256" key="18">
    <source>
        <dbReference type="SAM" id="SignalP"/>
    </source>
</evidence>
<dbReference type="SMART" id="SM00473">
    <property type="entry name" value="PAN_AP"/>
    <property type="match status" value="1"/>
</dbReference>
<evidence type="ECO:0000256" key="8">
    <source>
        <dbReference type="ARBA" id="ARBA00022777"/>
    </source>
</evidence>
<dbReference type="GO" id="GO:0051707">
    <property type="term" value="P:response to other organism"/>
    <property type="evidence" value="ECO:0007669"/>
    <property type="project" value="UniProtKB-ARBA"/>
</dbReference>
<feature type="binding site" evidence="15">
    <location>
        <position position="531"/>
    </location>
    <ligand>
        <name>ATP</name>
        <dbReference type="ChEBI" id="CHEBI:30616"/>
    </ligand>
</feature>
<evidence type="ECO:0000256" key="4">
    <source>
        <dbReference type="ARBA" id="ARBA00022679"/>
    </source>
</evidence>
<evidence type="ECO:0000256" key="11">
    <source>
        <dbReference type="ARBA" id="ARBA00023136"/>
    </source>
</evidence>
<keyword evidence="2 14" id="KW-0723">Serine/threonine-protein kinase</keyword>
<feature type="chain" id="PRO_5033611098" description="Receptor-like serine/threonine-protein kinase" evidence="18">
    <location>
        <begin position="35"/>
        <end position="825"/>
    </location>
</feature>
<feature type="region of interest" description="Disordered" evidence="16">
    <location>
        <begin position="802"/>
        <end position="825"/>
    </location>
</feature>
<dbReference type="InterPro" id="IPR017441">
    <property type="entry name" value="Protein_kinase_ATP_BS"/>
</dbReference>
<dbReference type="SMART" id="SM00108">
    <property type="entry name" value="B_lectin"/>
    <property type="match status" value="1"/>
</dbReference>
<comment type="catalytic activity">
    <reaction evidence="14">
        <text>L-threonyl-[protein] + ATP = O-phospho-L-threonyl-[protein] + ADP + H(+)</text>
        <dbReference type="Rhea" id="RHEA:46608"/>
        <dbReference type="Rhea" id="RHEA-COMP:11060"/>
        <dbReference type="Rhea" id="RHEA-COMP:11605"/>
        <dbReference type="ChEBI" id="CHEBI:15378"/>
        <dbReference type="ChEBI" id="CHEBI:30013"/>
        <dbReference type="ChEBI" id="CHEBI:30616"/>
        <dbReference type="ChEBI" id="CHEBI:61977"/>
        <dbReference type="ChEBI" id="CHEBI:456216"/>
        <dbReference type="EC" id="2.7.11.1"/>
    </reaction>
</comment>
<reference evidence="23" key="2">
    <citation type="submission" date="2021-05" db="UniProtKB">
        <authorList>
            <consortium name="EnsemblPlants"/>
        </authorList>
    </citation>
    <scope>IDENTIFICATION</scope>
    <source>
        <strain evidence="23">subsp. malaccensis</strain>
    </source>
</reference>
<dbReference type="CDD" id="cd00028">
    <property type="entry name" value="B_lectin"/>
    <property type="match status" value="1"/>
</dbReference>
<keyword evidence="5 17" id="KW-0812">Transmembrane</keyword>
<evidence type="ECO:0000256" key="16">
    <source>
        <dbReference type="SAM" id="MobiDB-lite"/>
    </source>
</evidence>
<dbReference type="InterPro" id="IPR008271">
    <property type="entry name" value="Ser/Thr_kinase_AS"/>
</dbReference>
<dbReference type="Gene3D" id="3.30.200.20">
    <property type="entry name" value="Phosphorylase Kinase, domain 1"/>
    <property type="match status" value="1"/>
</dbReference>
<keyword evidence="4 14" id="KW-0808">Transferase</keyword>
<dbReference type="FunFam" id="2.90.10.10:FF:000002">
    <property type="entry name" value="Serine/threonine-protein kinase"/>
    <property type="match status" value="1"/>
</dbReference>
<dbReference type="InterPro" id="IPR003609">
    <property type="entry name" value="Pan_app"/>
</dbReference>
<dbReference type="PROSITE" id="PS00107">
    <property type="entry name" value="PROTEIN_KINASE_ATP"/>
    <property type="match status" value="1"/>
</dbReference>
<accession>A0A804HZC7</accession>
<evidence type="ECO:0000256" key="3">
    <source>
        <dbReference type="ARBA" id="ARBA00022536"/>
    </source>
</evidence>
<evidence type="ECO:0000256" key="2">
    <source>
        <dbReference type="ARBA" id="ARBA00022527"/>
    </source>
</evidence>
<feature type="signal peptide" evidence="18">
    <location>
        <begin position="1"/>
        <end position="34"/>
    </location>
</feature>